<feature type="domain" description="NodB homology" evidence="2">
    <location>
        <begin position="50"/>
        <end position="230"/>
    </location>
</feature>
<feature type="signal peptide" evidence="1">
    <location>
        <begin position="1"/>
        <end position="33"/>
    </location>
</feature>
<proteinExistence type="predicted"/>
<comment type="caution">
    <text evidence="3">The sequence shown here is derived from an EMBL/GenBank/DDBJ whole genome shotgun (WGS) entry which is preliminary data.</text>
</comment>
<dbReference type="PANTHER" id="PTHR10587">
    <property type="entry name" value="GLYCOSYL TRANSFERASE-RELATED"/>
    <property type="match status" value="1"/>
</dbReference>
<evidence type="ECO:0000259" key="2">
    <source>
        <dbReference type="PROSITE" id="PS51677"/>
    </source>
</evidence>
<feature type="chain" id="PRO_5035171196" evidence="1">
    <location>
        <begin position="34"/>
        <end position="235"/>
    </location>
</feature>
<evidence type="ECO:0000313" key="3">
    <source>
        <dbReference type="EMBL" id="GIJ67806.1"/>
    </source>
</evidence>
<accession>A0A8J3ZUQ2</accession>
<evidence type="ECO:0000256" key="1">
    <source>
        <dbReference type="SAM" id="SignalP"/>
    </source>
</evidence>
<dbReference type="Gene3D" id="3.20.20.370">
    <property type="entry name" value="Glycoside hydrolase/deacetylase"/>
    <property type="match status" value="1"/>
</dbReference>
<dbReference type="PROSITE" id="PS51677">
    <property type="entry name" value="NODB"/>
    <property type="match status" value="1"/>
</dbReference>
<organism evidence="3 4">
    <name type="scientific">Virgisporangium ochraceum</name>
    <dbReference type="NCBI Taxonomy" id="65505"/>
    <lineage>
        <taxon>Bacteria</taxon>
        <taxon>Bacillati</taxon>
        <taxon>Actinomycetota</taxon>
        <taxon>Actinomycetes</taxon>
        <taxon>Micromonosporales</taxon>
        <taxon>Micromonosporaceae</taxon>
        <taxon>Virgisporangium</taxon>
    </lineage>
</organism>
<dbReference type="GO" id="GO:0005975">
    <property type="term" value="P:carbohydrate metabolic process"/>
    <property type="evidence" value="ECO:0007669"/>
    <property type="project" value="InterPro"/>
</dbReference>
<dbReference type="CDD" id="cd10917">
    <property type="entry name" value="CE4_NodB_like_6s_7s"/>
    <property type="match status" value="1"/>
</dbReference>
<evidence type="ECO:0000313" key="4">
    <source>
        <dbReference type="Proteomes" id="UP000635606"/>
    </source>
</evidence>
<dbReference type="RefSeq" id="WP_239160166.1">
    <property type="nucleotide sequence ID" value="NZ_BOPH01000031.1"/>
</dbReference>
<dbReference type="SUPFAM" id="SSF88713">
    <property type="entry name" value="Glycoside hydrolase/deacetylase"/>
    <property type="match status" value="1"/>
</dbReference>
<keyword evidence="4" id="KW-1185">Reference proteome</keyword>
<dbReference type="InterPro" id="IPR050248">
    <property type="entry name" value="Polysacc_deacetylase_ArnD"/>
</dbReference>
<reference evidence="3" key="1">
    <citation type="submission" date="2021-01" db="EMBL/GenBank/DDBJ databases">
        <title>Whole genome shotgun sequence of Virgisporangium ochraceum NBRC 16418.</title>
        <authorList>
            <person name="Komaki H."/>
            <person name="Tamura T."/>
        </authorList>
    </citation>
    <scope>NUCLEOTIDE SEQUENCE</scope>
    <source>
        <strain evidence="3">NBRC 16418</strain>
    </source>
</reference>
<dbReference type="AlphaFoldDB" id="A0A8J3ZUQ2"/>
<name>A0A8J3ZUQ2_9ACTN</name>
<keyword evidence="1" id="KW-0732">Signal</keyword>
<protein>
    <submittedName>
        <fullName evidence="3">Chitooligosaccharide deacetylase NodB</fullName>
    </submittedName>
</protein>
<dbReference type="Pfam" id="PF01522">
    <property type="entry name" value="Polysacc_deac_1"/>
    <property type="match status" value="1"/>
</dbReference>
<sequence length="235" mass="25358">MSATRHRTVRLRHLAAPLFAAGLILGTATPGSAGGRPTPTIVDTARGHGTVVSYTFDDGPNPVDTPRLLAVLKAHRVRAVFCVQGNHAREYPALVRRIVAEGHVLCNHSLQHDDLGTATPEQIRADLLATNAAIRAAVPRAHIPYFRAPYGSWGETPTVAAGLGMQPLGWRLAISDWEPPGTDELVRRLMDGITSGAVVLMHDGGGDRSQTVEAVERTIPLLRAQGYRFTLPEHR</sequence>
<dbReference type="Proteomes" id="UP000635606">
    <property type="component" value="Unassembled WGS sequence"/>
</dbReference>
<dbReference type="InterPro" id="IPR011330">
    <property type="entry name" value="Glyco_hydro/deAcase_b/a-brl"/>
</dbReference>
<dbReference type="InterPro" id="IPR002509">
    <property type="entry name" value="NODB_dom"/>
</dbReference>
<dbReference type="EMBL" id="BOPH01000031">
    <property type="protein sequence ID" value="GIJ67806.1"/>
    <property type="molecule type" value="Genomic_DNA"/>
</dbReference>
<dbReference type="GO" id="GO:0016810">
    <property type="term" value="F:hydrolase activity, acting on carbon-nitrogen (but not peptide) bonds"/>
    <property type="evidence" value="ECO:0007669"/>
    <property type="project" value="InterPro"/>
</dbReference>
<gene>
    <name evidence="3" type="ORF">Voc01_027230</name>
</gene>